<dbReference type="EMBL" id="JAACJS010000012">
    <property type="protein sequence ID" value="NCI50140.1"/>
    <property type="molecule type" value="Genomic_DNA"/>
</dbReference>
<feature type="chain" id="PRO_5045224258" description="DUF5050 domain-containing protein" evidence="2">
    <location>
        <begin position="21"/>
        <end position="313"/>
    </location>
</feature>
<reference evidence="3 4" key="1">
    <citation type="submission" date="2020-01" db="EMBL/GenBank/DDBJ databases">
        <title>Genome analysis.</title>
        <authorList>
            <person name="Wu S."/>
            <person name="Wang G."/>
        </authorList>
    </citation>
    <scope>NUCLEOTIDE SEQUENCE [LARGE SCALE GENOMIC DNA]</scope>
    <source>
        <strain evidence="3 4">SYL130</strain>
    </source>
</reference>
<dbReference type="SUPFAM" id="SSF63829">
    <property type="entry name" value="Calcium-dependent phosphotriesterase"/>
    <property type="match status" value="2"/>
</dbReference>
<sequence>MRSILFSFSLVLSVVSSAHPAIGIVKNSKGFIYYSDLSNVYRLEPSTHQTTIAVRNVHSHELFIDEKNNLYGEHFWFADEATNRFDHYLWRLNANGKLDTISGTSNAYAGFDFSVVRDLDGNQYRVQALTTDHILKRKKDGTVETLATGAFKGISWLQPLHDGALYFANGNAIYKINAKDVVVKVAGPVSSDEKDPGIYRIFQKNDVGPLYVAVAGDRAIKRINSNGSLDVVFKEKDADQVITGGVFDNDGKLWVLEWNRKNEVRVINVDGEIRTASAQNIVSDYRYWLVGVVFIGIAIFLIRVRMIRRRRQD</sequence>
<keyword evidence="2" id="KW-0732">Signal</keyword>
<evidence type="ECO:0000256" key="1">
    <source>
        <dbReference type="SAM" id="Phobius"/>
    </source>
</evidence>
<proteinExistence type="predicted"/>
<dbReference type="InterPro" id="IPR015943">
    <property type="entry name" value="WD40/YVTN_repeat-like_dom_sf"/>
</dbReference>
<feature type="signal peptide" evidence="2">
    <location>
        <begin position="1"/>
        <end position="20"/>
    </location>
</feature>
<organism evidence="3 4">
    <name type="scientific">Sediminibacterium roseum</name>
    <dbReference type="NCBI Taxonomy" id="1978412"/>
    <lineage>
        <taxon>Bacteria</taxon>
        <taxon>Pseudomonadati</taxon>
        <taxon>Bacteroidota</taxon>
        <taxon>Chitinophagia</taxon>
        <taxon>Chitinophagales</taxon>
        <taxon>Chitinophagaceae</taxon>
        <taxon>Sediminibacterium</taxon>
    </lineage>
</organism>
<name>A0ABW9ZSP5_9BACT</name>
<keyword evidence="1" id="KW-1133">Transmembrane helix</keyword>
<keyword evidence="1" id="KW-0472">Membrane</keyword>
<dbReference type="Gene3D" id="2.130.10.10">
    <property type="entry name" value="YVTN repeat-like/Quinoprotein amine dehydrogenase"/>
    <property type="match status" value="1"/>
</dbReference>
<evidence type="ECO:0000256" key="2">
    <source>
        <dbReference type="SAM" id="SignalP"/>
    </source>
</evidence>
<evidence type="ECO:0000313" key="4">
    <source>
        <dbReference type="Proteomes" id="UP000753802"/>
    </source>
</evidence>
<protein>
    <recommendedName>
        <fullName evidence="5">DUF5050 domain-containing protein</fullName>
    </recommendedName>
</protein>
<keyword evidence="4" id="KW-1185">Reference proteome</keyword>
<evidence type="ECO:0000313" key="3">
    <source>
        <dbReference type="EMBL" id="NCI50140.1"/>
    </source>
</evidence>
<evidence type="ECO:0008006" key="5">
    <source>
        <dbReference type="Google" id="ProtNLM"/>
    </source>
</evidence>
<dbReference type="Proteomes" id="UP000753802">
    <property type="component" value="Unassembled WGS sequence"/>
</dbReference>
<accession>A0ABW9ZSP5</accession>
<dbReference type="RefSeq" id="WP_161818448.1">
    <property type="nucleotide sequence ID" value="NZ_JAACJS010000012.1"/>
</dbReference>
<feature type="transmembrane region" description="Helical" evidence="1">
    <location>
        <begin position="285"/>
        <end position="304"/>
    </location>
</feature>
<gene>
    <name evidence="3" type="ORF">GWC95_09415</name>
</gene>
<keyword evidence="1" id="KW-0812">Transmembrane</keyword>
<comment type="caution">
    <text evidence="3">The sequence shown here is derived from an EMBL/GenBank/DDBJ whole genome shotgun (WGS) entry which is preliminary data.</text>
</comment>